<dbReference type="Proteomes" id="UP001465755">
    <property type="component" value="Unassembled WGS sequence"/>
</dbReference>
<keyword evidence="3" id="KW-1185">Reference proteome</keyword>
<name>A0AAW1PUV3_9CHLO</name>
<reference evidence="2 3" key="1">
    <citation type="journal article" date="2024" name="Nat. Commun.">
        <title>Phylogenomics reveals the evolutionary origins of lichenization in chlorophyte algae.</title>
        <authorList>
            <person name="Puginier C."/>
            <person name="Libourel C."/>
            <person name="Otte J."/>
            <person name="Skaloud P."/>
            <person name="Haon M."/>
            <person name="Grisel S."/>
            <person name="Petersen M."/>
            <person name="Berrin J.G."/>
            <person name="Delaux P.M."/>
            <person name="Dal Grande F."/>
            <person name="Keller J."/>
        </authorList>
    </citation>
    <scope>NUCLEOTIDE SEQUENCE [LARGE SCALE GENOMIC DNA]</scope>
    <source>
        <strain evidence="2 3">SAG 2036</strain>
    </source>
</reference>
<dbReference type="AlphaFoldDB" id="A0AAW1PUV3"/>
<evidence type="ECO:0000313" key="2">
    <source>
        <dbReference type="EMBL" id="KAK9813625.1"/>
    </source>
</evidence>
<evidence type="ECO:0000256" key="1">
    <source>
        <dbReference type="SAM" id="Phobius"/>
    </source>
</evidence>
<keyword evidence="1" id="KW-0812">Transmembrane</keyword>
<sequence length="273" mass="29900">MSAKIAARGTMALTAARLTRAANVPVRHVNLTPRSPLASIPAARALSSAVNARPSRGNLRVVASSAEDKVASLDRKSRSLDLAAEQDSRADWSHLLAVVGFVAYWYNKLTVDRMLLLKTLAYLQIFVSVTNLITRYGTLDRVTTVIAPAVLAVFVLNFQISFLDAATALFGYYLAEQIEGPFILWAATLAAALYYGYGTLWYTVAFGVVALVKFLRSIRGENRVPLLSLPVVAASIWAVYTERHFVWTLLLYIAQAAWSGFSTVEKVVAKVEN</sequence>
<feature type="transmembrane region" description="Helical" evidence="1">
    <location>
        <begin position="182"/>
        <end position="212"/>
    </location>
</feature>
<accession>A0AAW1PUV3</accession>
<comment type="caution">
    <text evidence="2">The sequence shown here is derived from an EMBL/GenBank/DDBJ whole genome shotgun (WGS) entry which is preliminary data.</text>
</comment>
<organism evidence="2 3">
    <name type="scientific">Symbiochloris irregularis</name>
    <dbReference type="NCBI Taxonomy" id="706552"/>
    <lineage>
        <taxon>Eukaryota</taxon>
        <taxon>Viridiplantae</taxon>
        <taxon>Chlorophyta</taxon>
        <taxon>core chlorophytes</taxon>
        <taxon>Trebouxiophyceae</taxon>
        <taxon>Trebouxiales</taxon>
        <taxon>Trebouxiaceae</taxon>
        <taxon>Symbiochloris</taxon>
    </lineage>
</organism>
<proteinExistence type="predicted"/>
<gene>
    <name evidence="2" type="ORF">WJX73_000654</name>
</gene>
<keyword evidence="1" id="KW-0472">Membrane</keyword>
<dbReference type="EMBL" id="JALJOQ010000003">
    <property type="protein sequence ID" value="KAK9813625.1"/>
    <property type="molecule type" value="Genomic_DNA"/>
</dbReference>
<protein>
    <submittedName>
        <fullName evidence="2">Uncharacterized protein</fullName>
    </submittedName>
</protein>
<keyword evidence="1" id="KW-1133">Transmembrane helix</keyword>
<feature type="transmembrane region" description="Helical" evidence="1">
    <location>
        <begin position="246"/>
        <end position="264"/>
    </location>
</feature>
<evidence type="ECO:0000313" key="3">
    <source>
        <dbReference type="Proteomes" id="UP001465755"/>
    </source>
</evidence>
<feature type="transmembrane region" description="Helical" evidence="1">
    <location>
        <begin position="224"/>
        <end position="240"/>
    </location>
</feature>
<feature type="transmembrane region" description="Helical" evidence="1">
    <location>
        <begin position="145"/>
        <end position="170"/>
    </location>
</feature>